<dbReference type="RefSeq" id="WP_084118828.1">
    <property type="nucleotide sequence ID" value="NZ_LT838813.1"/>
</dbReference>
<dbReference type="AlphaFoldDB" id="A0A1W2GZ54"/>
<dbReference type="EMBL" id="LT838813">
    <property type="protein sequence ID" value="SMD41977.1"/>
    <property type="molecule type" value="Genomic_DNA"/>
</dbReference>
<accession>A0A1W2GZ54</accession>
<name>A0A1W2GZ54_9BACT</name>
<keyword evidence="2" id="KW-1185">Reference proteome</keyword>
<protein>
    <submittedName>
        <fullName evidence="1">Uncharacterized protein</fullName>
    </submittedName>
</protein>
<evidence type="ECO:0000313" key="2">
    <source>
        <dbReference type="Proteomes" id="UP000192333"/>
    </source>
</evidence>
<reference evidence="2" key="1">
    <citation type="submission" date="2017-04" db="EMBL/GenBank/DDBJ databases">
        <authorList>
            <person name="Varghese N."/>
            <person name="Submissions S."/>
        </authorList>
    </citation>
    <scope>NUCLEOTIDE SEQUENCE [LARGE SCALE GENOMIC DNA]</scope>
    <source>
        <strain evidence="2">DSM 16537</strain>
    </source>
</reference>
<organism evidence="1 2">
    <name type="scientific">Aquiflexum balticum DSM 16537</name>
    <dbReference type="NCBI Taxonomy" id="758820"/>
    <lineage>
        <taxon>Bacteria</taxon>
        <taxon>Pseudomonadati</taxon>
        <taxon>Bacteroidota</taxon>
        <taxon>Cytophagia</taxon>
        <taxon>Cytophagales</taxon>
        <taxon>Cyclobacteriaceae</taxon>
        <taxon>Aquiflexum</taxon>
    </lineage>
</organism>
<dbReference type="OrthoDB" id="8263000at2"/>
<evidence type="ECO:0000313" key="1">
    <source>
        <dbReference type="EMBL" id="SMD41977.1"/>
    </source>
</evidence>
<proteinExistence type="predicted"/>
<sequence>MKKILTISKNPELSPSMDYEWLRKEGLKYIETLANDIWTDYNAHDPGITMLEALCYAITELGYRSGFDMKDLLSEAKNQTFFTPRKILTSAPWTITDYRKLLVDISGINNAWLFPGATQEVPLFANCEEDKLQYSTTKNEIKLGGLYAVLLDLSIDPEHGDLNTGDIELENIPFQFNPMVEIQAGEFQIKFELPTILEVDKKILSNYPESFTVKKNPEKNWNYSFEANLEGGEKATLNFKVTIPKNPPQGKIQDSHIWQMLQDVDFADLIFDTYLEKIKKADDIIKKTKKILCENRNICEDFIKVEPIDSEEIAFCFDVDVKPEADIERVQAEIFFTIENYLNPPIPFYSLKELLDEGVPVEEIFDGPRLSYGFIRTEEIEKAQLLETVYASDIINLLMDLDGVQSIRNFLMTKYDQDGKVIPGYSSLSWCMKISKMHKPVLSKNHSKILFFKDGFPFLSRYEEVLDSIALLHAQQSKGKLVPSFGDLQVPKGFKRDTLSYWPVQYDLPMTFGVGEFGLPSDADSLRKAQQQQLKAYLMFFEQLLADFYAQLTHAKDLFSTAEITQTYFAQYLGEIKDTENLFSPDLKRAIENDPSDSLGGELWQKLYENQNDFFTRRNKFLDHLLGRFAESFNDYALLMYKINYENLNEEKIENQEAVDIKVRTLESYPEVSYSRGLGFNYFPQQEDFSLNEEKLWNTDNVSGLEKRISHLTGIEDYTRRFLYCIKNVEILCEETEVGKEIHCQHYFSLTSQSGVKLNSKKFDNKSEAEQTLLEVMELGLNKENYHYTTKKIKLKKQNFIILESEKTFETEEDAQDKIDEIVAELNNPCGEPEGLHLIEHLLLRPRNDEFKLIEVCLHDCDCLCELDPYSFRVSVILPYWPNHFDNMAFRNYFERKIREEAPAHVQLKICWIGNEALRQFEGSYKDWVETLAAFSQDSQNINGFREANDRLIHLLANLNSVYPKATLHDCEESDEDKNPVKLGKTILGTQKFI</sequence>
<dbReference type="Proteomes" id="UP000192333">
    <property type="component" value="Chromosome I"/>
</dbReference>
<gene>
    <name evidence="1" type="ORF">SAMN00777080_0513</name>
</gene>
<dbReference type="STRING" id="758820.SAMN00777080_0513"/>